<dbReference type="AlphaFoldDB" id="A0A0C4SD23"/>
<evidence type="ECO:0000259" key="5">
    <source>
        <dbReference type="PROSITE" id="PS52004"/>
    </source>
</evidence>
<reference evidence="6" key="1">
    <citation type="submission" date="2014-02" db="EMBL/GenBank/DDBJ databases">
        <title>Arenimycins C and D, pentangular polyphenols produced by an eDNA-derived gene cluster.</title>
        <authorList>
            <person name="Kang H.-S."/>
            <person name="Brady S.F."/>
        </authorList>
    </citation>
    <scope>NUCLEOTIDE SEQUENCE</scope>
</reference>
<dbReference type="InterPro" id="IPR000794">
    <property type="entry name" value="Beta-ketoacyl_synthase"/>
</dbReference>
<dbReference type="PANTHER" id="PTHR11712:SF322">
    <property type="entry name" value="POLYKETIDE BETA-KETOACYL SYNTHASE 2-RELATED"/>
    <property type="match status" value="1"/>
</dbReference>
<sequence>MIRPAITGMGVLAPTGSGHEDYWAATLRGYLGITPISRFAPNPYPVRVAGQLPGFVPGERVPSRLIPQTDVWTQHGLTAADLALADAKLEPASIPEYGFSVVTASSAGGVEFGQREIQQLWHQGPNFVGAYQSIAWFYAATTGQTSIRYGMRGPCDVVVSEGAGALDSLHHARRAMTDGVQAVLCGGTDSALSPYGIVCQLSSGRLSTGSDPAAAYVPFDLDSAGYVPGEGGAMFVVENLEQAYERGAPHVYGLIGGYAATFDPAPGSGRPPALRRAVCAALDDAGILPADVDVVFADGAGVPELDRQEATALAEVFGPHGVPVTVPKTAVGRLYSGGAALDVAAALLAIRDRVIPPAINIRRPDPTLHLDLVRDRPRPAPVRTALVLARGYGGFNSALVLQEAP</sequence>
<gene>
    <name evidence="6" type="primary">arn32</name>
</gene>
<dbReference type="InterPro" id="IPR020841">
    <property type="entry name" value="PKS_Beta-ketoAc_synthase_dom"/>
</dbReference>
<dbReference type="EMBL" id="KJ440489">
    <property type="protein sequence ID" value="AIW63011.1"/>
    <property type="molecule type" value="Genomic_DNA"/>
</dbReference>
<dbReference type="GO" id="GO:0004315">
    <property type="term" value="F:3-oxoacyl-[acyl-carrier-protein] synthase activity"/>
    <property type="evidence" value="ECO:0007669"/>
    <property type="project" value="TreeGrafter"/>
</dbReference>
<dbReference type="SUPFAM" id="SSF53901">
    <property type="entry name" value="Thiolase-like"/>
    <property type="match status" value="2"/>
</dbReference>
<proteinExistence type="inferred from homology"/>
<dbReference type="CDD" id="cd00832">
    <property type="entry name" value="CLF"/>
    <property type="match status" value="1"/>
</dbReference>
<keyword evidence="3" id="KW-0012">Acyltransferase</keyword>
<keyword evidence="2 4" id="KW-0808">Transferase</keyword>
<evidence type="ECO:0000256" key="3">
    <source>
        <dbReference type="ARBA" id="ARBA00023315"/>
    </source>
</evidence>
<dbReference type="SMART" id="SM00825">
    <property type="entry name" value="PKS_KS"/>
    <property type="match status" value="1"/>
</dbReference>
<dbReference type="Pfam" id="PF00109">
    <property type="entry name" value="ketoacyl-synt"/>
    <property type="match status" value="1"/>
</dbReference>
<dbReference type="InterPro" id="IPR014030">
    <property type="entry name" value="Ketoacyl_synth_N"/>
</dbReference>
<dbReference type="InterPro" id="IPR014031">
    <property type="entry name" value="Ketoacyl_synth_C"/>
</dbReference>
<feature type="domain" description="Ketosynthase family 3 (KS3)" evidence="5">
    <location>
        <begin position="1"/>
        <end position="403"/>
    </location>
</feature>
<dbReference type="InterPro" id="IPR016039">
    <property type="entry name" value="Thiolase-like"/>
</dbReference>
<dbReference type="Pfam" id="PF02801">
    <property type="entry name" value="Ketoacyl-synt_C"/>
    <property type="match status" value="1"/>
</dbReference>
<comment type="similarity">
    <text evidence="1 4">Belongs to the thiolase-like superfamily. Beta-ketoacyl-ACP synthases family.</text>
</comment>
<dbReference type="Gene3D" id="3.40.47.10">
    <property type="match status" value="2"/>
</dbReference>
<dbReference type="PROSITE" id="PS52004">
    <property type="entry name" value="KS3_2"/>
    <property type="match status" value="1"/>
</dbReference>
<protein>
    <submittedName>
        <fullName evidence="6">KSbeta</fullName>
    </submittedName>
</protein>
<evidence type="ECO:0000256" key="4">
    <source>
        <dbReference type="RuleBase" id="RU003694"/>
    </source>
</evidence>
<dbReference type="GO" id="GO:0006633">
    <property type="term" value="P:fatty acid biosynthetic process"/>
    <property type="evidence" value="ECO:0007669"/>
    <property type="project" value="TreeGrafter"/>
</dbReference>
<dbReference type="PANTHER" id="PTHR11712">
    <property type="entry name" value="POLYKETIDE SYNTHASE-RELATED"/>
    <property type="match status" value="1"/>
</dbReference>
<evidence type="ECO:0000313" key="6">
    <source>
        <dbReference type="EMBL" id="AIW63011.1"/>
    </source>
</evidence>
<accession>A0A0C4SD23</accession>
<dbReference type="FunFam" id="3.40.47.10:FF:000089">
    <property type="entry name" value="Putative polyketide beta-ketoacyl synthase 2"/>
    <property type="match status" value="1"/>
</dbReference>
<evidence type="ECO:0000256" key="2">
    <source>
        <dbReference type="ARBA" id="ARBA00022679"/>
    </source>
</evidence>
<evidence type="ECO:0000256" key="1">
    <source>
        <dbReference type="ARBA" id="ARBA00008467"/>
    </source>
</evidence>
<name>A0A0C4SD23_9BACT</name>
<organism evidence="6">
    <name type="scientific">uncultured bacterium BAC-AB1442/1414/561</name>
    <dbReference type="NCBI Taxonomy" id="1562172"/>
    <lineage>
        <taxon>Bacteria</taxon>
        <taxon>environmental samples</taxon>
    </lineage>
</organism>